<evidence type="ECO:0000256" key="4">
    <source>
        <dbReference type="ARBA" id="ARBA00023172"/>
    </source>
</evidence>
<dbReference type="PANTHER" id="PTHR33991">
    <property type="entry name" value="DNA REPAIR PROTEIN RECO"/>
    <property type="match status" value="1"/>
</dbReference>
<dbReference type="InterPro" id="IPR003717">
    <property type="entry name" value="RecO"/>
</dbReference>
<dbReference type="Proteomes" id="UP000254808">
    <property type="component" value="Chromosome"/>
</dbReference>
<dbReference type="GO" id="GO:0006302">
    <property type="term" value="P:double-strand break repair"/>
    <property type="evidence" value="ECO:0007669"/>
    <property type="project" value="TreeGrafter"/>
</dbReference>
<proteinExistence type="inferred from homology"/>
<dbReference type="InterPro" id="IPR012340">
    <property type="entry name" value="NA-bd_OB-fold"/>
</dbReference>
<reference evidence="9 10" key="1">
    <citation type="submission" date="2018-03" db="EMBL/GenBank/DDBJ databases">
        <title>Phenotypic and genomic properties of Cyclonatronum proteinivorum gen. nov., sp. nov., a haloalkaliphilic bacteroidete from soda lakes possessing Na+-translocating rhodopsin.</title>
        <authorList>
            <person name="Toshchakov S.V."/>
            <person name="Korzhenkov A."/>
            <person name="Samarov N.I."/>
            <person name="Kublanov I.V."/>
            <person name="Muntyan M.S."/>
            <person name="Sorokin D.Y."/>
        </authorList>
    </citation>
    <scope>NUCLEOTIDE SEQUENCE [LARGE SCALE GENOMIC DNA]</scope>
    <source>
        <strain evidence="9 10">Omega</strain>
    </source>
</reference>
<protein>
    <recommendedName>
        <fullName evidence="2 7">DNA repair protein RecO</fullName>
    </recommendedName>
    <alternativeName>
        <fullName evidence="6 7">Recombination protein O</fullName>
    </alternativeName>
</protein>
<dbReference type="Pfam" id="PF11967">
    <property type="entry name" value="RecO_N"/>
    <property type="match status" value="1"/>
</dbReference>
<dbReference type="OrthoDB" id="9789152at2"/>
<evidence type="ECO:0000313" key="9">
    <source>
        <dbReference type="EMBL" id="AXJ01102.1"/>
    </source>
</evidence>
<keyword evidence="3 7" id="KW-0227">DNA damage</keyword>
<dbReference type="InterPro" id="IPR022572">
    <property type="entry name" value="DNA_rep/recomb_RecO_N"/>
</dbReference>
<evidence type="ECO:0000256" key="3">
    <source>
        <dbReference type="ARBA" id="ARBA00022763"/>
    </source>
</evidence>
<accession>A0A345UKV0</accession>
<dbReference type="GO" id="GO:0006310">
    <property type="term" value="P:DNA recombination"/>
    <property type="evidence" value="ECO:0007669"/>
    <property type="project" value="UniProtKB-UniRule"/>
</dbReference>
<evidence type="ECO:0000313" key="10">
    <source>
        <dbReference type="Proteomes" id="UP000254808"/>
    </source>
</evidence>
<evidence type="ECO:0000256" key="1">
    <source>
        <dbReference type="ARBA" id="ARBA00007452"/>
    </source>
</evidence>
<evidence type="ECO:0000256" key="2">
    <source>
        <dbReference type="ARBA" id="ARBA00021310"/>
    </source>
</evidence>
<dbReference type="HAMAP" id="MF_00201">
    <property type="entry name" value="RecO"/>
    <property type="match status" value="1"/>
</dbReference>
<comment type="similarity">
    <text evidence="1 7">Belongs to the RecO family.</text>
</comment>
<evidence type="ECO:0000256" key="6">
    <source>
        <dbReference type="ARBA" id="ARBA00033409"/>
    </source>
</evidence>
<dbReference type="RefSeq" id="WP_114984333.1">
    <property type="nucleotide sequence ID" value="NZ_CP027806.1"/>
</dbReference>
<keyword evidence="4 7" id="KW-0233">DNA recombination</keyword>
<dbReference type="KEGG" id="cprv:CYPRO_1852"/>
<feature type="domain" description="DNA replication/recombination mediator RecO N-terminal" evidence="8">
    <location>
        <begin position="1"/>
        <end position="76"/>
    </location>
</feature>
<dbReference type="EMBL" id="CP027806">
    <property type="protein sequence ID" value="AXJ01102.1"/>
    <property type="molecule type" value="Genomic_DNA"/>
</dbReference>
<sequence>MLAESPAIVLKAVDFKESSKIITLFTRDYGKAGVLVRGFKKAKSRFAGIMTFGSVIDAVFYYKDSRGVQTLKEAETRVSTVRIQNHFDRVAVSMAFLELVSQVIQEGEPNEELFDFCENFLKWLSAAEAEPRNLFPYLQIRVADILGVGLQPPEEWPDLSIKTEGLQALYLNILSGSLSDVPDDGLSFRLTPRQIHYFRLALNGKSAQIPHTEMPAQELKPLVYHLDVYLKHHIEGVRDRKSDAIFDQIL</sequence>
<dbReference type="SUPFAM" id="SSF50249">
    <property type="entry name" value="Nucleic acid-binding proteins"/>
    <property type="match status" value="1"/>
</dbReference>
<evidence type="ECO:0000259" key="8">
    <source>
        <dbReference type="Pfam" id="PF11967"/>
    </source>
</evidence>
<dbReference type="NCBIfam" id="TIGR00613">
    <property type="entry name" value="reco"/>
    <property type="match status" value="1"/>
</dbReference>
<organism evidence="9 10">
    <name type="scientific">Cyclonatronum proteinivorum</name>
    <dbReference type="NCBI Taxonomy" id="1457365"/>
    <lineage>
        <taxon>Bacteria</taxon>
        <taxon>Pseudomonadati</taxon>
        <taxon>Balneolota</taxon>
        <taxon>Balneolia</taxon>
        <taxon>Balneolales</taxon>
        <taxon>Cyclonatronaceae</taxon>
        <taxon>Cyclonatronum</taxon>
    </lineage>
</organism>
<dbReference type="AlphaFoldDB" id="A0A345UKV0"/>
<dbReference type="PANTHER" id="PTHR33991:SF1">
    <property type="entry name" value="DNA REPAIR PROTEIN RECO"/>
    <property type="match status" value="1"/>
</dbReference>
<dbReference type="GO" id="GO:0043590">
    <property type="term" value="C:bacterial nucleoid"/>
    <property type="evidence" value="ECO:0007669"/>
    <property type="project" value="TreeGrafter"/>
</dbReference>
<gene>
    <name evidence="7" type="primary">recO</name>
    <name evidence="9" type="ORF">CYPRO_1852</name>
</gene>
<comment type="function">
    <text evidence="7">Involved in DNA repair and RecF pathway recombination.</text>
</comment>
<dbReference type="Gene3D" id="2.40.50.140">
    <property type="entry name" value="Nucleic acid-binding proteins"/>
    <property type="match status" value="1"/>
</dbReference>
<keyword evidence="10" id="KW-1185">Reference proteome</keyword>
<name>A0A345UKV0_9BACT</name>
<evidence type="ECO:0000256" key="5">
    <source>
        <dbReference type="ARBA" id="ARBA00023204"/>
    </source>
</evidence>
<keyword evidence="5 7" id="KW-0234">DNA repair</keyword>
<dbReference type="InterPro" id="IPR042242">
    <property type="entry name" value="RecO_C"/>
</dbReference>
<evidence type="ECO:0000256" key="7">
    <source>
        <dbReference type="HAMAP-Rule" id="MF_00201"/>
    </source>
</evidence>
<dbReference type="SUPFAM" id="SSF57863">
    <property type="entry name" value="ArfGap/RecO-like zinc finger"/>
    <property type="match status" value="1"/>
</dbReference>
<dbReference type="Gene3D" id="1.20.1440.120">
    <property type="entry name" value="Recombination protein O, C-terminal domain"/>
    <property type="match status" value="1"/>
</dbReference>
<dbReference type="Pfam" id="PF02565">
    <property type="entry name" value="RecO_C"/>
    <property type="match status" value="1"/>
</dbReference>
<dbReference type="InterPro" id="IPR037278">
    <property type="entry name" value="ARFGAP/RecO"/>
</dbReference>